<keyword evidence="3 6" id="KW-0285">Flavoprotein</keyword>
<comment type="cofactor">
    <cofactor evidence="1 5">
        <name>FAD</name>
        <dbReference type="ChEBI" id="CHEBI:57692"/>
    </cofactor>
</comment>
<dbReference type="GO" id="GO:0050660">
    <property type="term" value="F:flavin adenine dinucleotide binding"/>
    <property type="evidence" value="ECO:0007669"/>
    <property type="project" value="InterPro"/>
</dbReference>
<dbReference type="AlphaFoldDB" id="A0A7X0MTH3"/>
<evidence type="ECO:0000256" key="1">
    <source>
        <dbReference type="ARBA" id="ARBA00001974"/>
    </source>
</evidence>
<dbReference type="GO" id="GO:0016614">
    <property type="term" value="F:oxidoreductase activity, acting on CH-OH group of donors"/>
    <property type="evidence" value="ECO:0007669"/>
    <property type="project" value="InterPro"/>
</dbReference>
<dbReference type="Gene3D" id="3.30.560.10">
    <property type="entry name" value="Glucose Oxidase, domain 3"/>
    <property type="match status" value="1"/>
</dbReference>
<keyword evidence="4 5" id="KW-0274">FAD</keyword>
<dbReference type="EMBL" id="JACHBU010000015">
    <property type="protein sequence ID" value="MBB6511037.1"/>
    <property type="molecule type" value="Genomic_DNA"/>
</dbReference>
<name>A0A7X0MTH3_9HYPH</name>
<feature type="domain" description="Glucose-methanol-choline oxidoreductase N-terminal" evidence="8">
    <location>
        <begin position="261"/>
        <end position="275"/>
    </location>
</feature>
<keyword evidence="10" id="KW-1185">Reference proteome</keyword>
<dbReference type="Gene3D" id="3.50.50.60">
    <property type="entry name" value="FAD/NAD(P)-binding domain"/>
    <property type="match status" value="1"/>
</dbReference>
<evidence type="ECO:0000313" key="10">
    <source>
        <dbReference type="Proteomes" id="UP000585437"/>
    </source>
</evidence>
<evidence type="ECO:0000256" key="6">
    <source>
        <dbReference type="RuleBase" id="RU003968"/>
    </source>
</evidence>
<dbReference type="PIRSF" id="PIRSF000137">
    <property type="entry name" value="Alcohol_oxidase"/>
    <property type="match status" value="1"/>
</dbReference>
<evidence type="ECO:0000256" key="2">
    <source>
        <dbReference type="ARBA" id="ARBA00010790"/>
    </source>
</evidence>
<dbReference type="InterPro" id="IPR000172">
    <property type="entry name" value="GMC_OxRdtase_N"/>
</dbReference>
<dbReference type="InterPro" id="IPR012132">
    <property type="entry name" value="GMC_OxRdtase"/>
</dbReference>
<dbReference type="PROSITE" id="PS00624">
    <property type="entry name" value="GMC_OXRED_2"/>
    <property type="match status" value="1"/>
</dbReference>
<organism evidence="9 10">
    <name type="scientific">Rhizobium soli</name>
    <dbReference type="NCBI Taxonomy" id="424798"/>
    <lineage>
        <taxon>Bacteria</taxon>
        <taxon>Pseudomonadati</taxon>
        <taxon>Pseudomonadota</taxon>
        <taxon>Alphaproteobacteria</taxon>
        <taxon>Hyphomicrobiales</taxon>
        <taxon>Rhizobiaceae</taxon>
        <taxon>Rhizobium/Agrobacterium group</taxon>
        <taxon>Rhizobium</taxon>
    </lineage>
</organism>
<evidence type="ECO:0000256" key="3">
    <source>
        <dbReference type="ARBA" id="ARBA00022630"/>
    </source>
</evidence>
<sequence>MTSDTEIFDYIIVGGGNAGCVLANRLTESGRHTVLLLEAGGAARSVWIGIPAGFSKLLVDPVYNWRFKSEPEQATNNRVISVPRGRGLGGSTLINGMIYVRGQPADYDGWAQAGCRGWSFDDVLPFFRKLEDYDGPDRGPVSPLRAKGGPLPLTTVAIRPAIGEAFIDAAGEAGYGRNPDYNAESQDGFGYYQVNQKNGRRISAADAYLKPAMRRPNLKVLTNSHVLTIELDGKRAIGVTAKVGGERRSFRVRGEVVLTAGAAQTPQLLELSGLGSPKVLHALGIEVKHALPGVGENYIDHFCTRINWRVKQKVTLNEQTRGFQLVKAVAQYAATRQGILTLGTGLVHGFVRSREGLAGPDVQYFFMHASYANAAERILDNHPGMTLGVTQLRPQSRGSIHAASPDPSIGPAIRPNFLAAEEDRRAIVEGMKIARHIVEQPAMDTYRERETSPGAECRSDEDWLAFARANGQTIYHIAGTCRMGGDPAAVTDPTLKVNGIAGLRIADASIMPTMVSGNTQAAVFMIAEKAATLLLRDATSAV</sequence>
<protein>
    <submittedName>
        <fullName evidence="9">Choline dehydrogenase-like flavoprotein</fullName>
    </submittedName>
</protein>
<proteinExistence type="inferred from homology"/>
<evidence type="ECO:0000256" key="5">
    <source>
        <dbReference type="PIRSR" id="PIRSR000137-2"/>
    </source>
</evidence>
<comment type="caution">
    <text evidence="9">The sequence shown here is derived from an EMBL/GenBank/DDBJ whole genome shotgun (WGS) entry which is preliminary data.</text>
</comment>
<dbReference type="Proteomes" id="UP000585437">
    <property type="component" value="Unassembled WGS sequence"/>
</dbReference>
<evidence type="ECO:0000313" key="9">
    <source>
        <dbReference type="EMBL" id="MBB6511037.1"/>
    </source>
</evidence>
<reference evidence="9 10" key="1">
    <citation type="submission" date="2020-08" db="EMBL/GenBank/DDBJ databases">
        <title>The Agave Microbiome: Exploring the role of microbial communities in plant adaptations to desert environments.</title>
        <authorList>
            <person name="Partida-Martinez L.P."/>
        </authorList>
    </citation>
    <scope>NUCLEOTIDE SEQUENCE [LARGE SCALE GENOMIC DNA]</scope>
    <source>
        <strain evidence="9 10">AS3.12</strain>
    </source>
</reference>
<evidence type="ECO:0000256" key="4">
    <source>
        <dbReference type="ARBA" id="ARBA00022827"/>
    </source>
</evidence>
<feature type="binding site" evidence="5">
    <location>
        <position position="226"/>
    </location>
    <ligand>
        <name>FAD</name>
        <dbReference type="ChEBI" id="CHEBI:57692"/>
    </ligand>
</feature>
<dbReference type="SUPFAM" id="SSF54373">
    <property type="entry name" value="FAD-linked reductases, C-terminal domain"/>
    <property type="match status" value="1"/>
</dbReference>
<dbReference type="Pfam" id="PF05199">
    <property type="entry name" value="GMC_oxred_C"/>
    <property type="match status" value="1"/>
</dbReference>
<dbReference type="PROSITE" id="PS00623">
    <property type="entry name" value="GMC_OXRED_1"/>
    <property type="match status" value="1"/>
</dbReference>
<evidence type="ECO:0000259" key="8">
    <source>
        <dbReference type="PROSITE" id="PS00624"/>
    </source>
</evidence>
<dbReference type="PANTHER" id="PTHR11552">
    <property type="entry name" value="GLUCOSE-METHANOL-CHOLINE GMC OXIDOREDUCTASE"/>
    <property type="match status" value="1"/>
</dbReference>
<dbReference type="InterPro" id="IPR007867">
    <property type="entry name" value="GMC_OxRtase_C"/>
</dbReference>
<accession>A0A7X0MTH3</accession>
<evidence type="ECO:0000259" key="7">
    <source>
        <dbReference type="PROSITE" id="PS00623"/>
    </source>
</evidence>
<dbReference type="SUPFAM" id="SSF51905">
    <property type="entry name" value="FAD/NAD(P)-binding domain"/>
    <property type="match status" value="1"/>
</dbReference>
<feature type="domain" description="Glucose-methanol-choline oxidoreductase N-terminal" evidence="7">
    <location>
        <begin position="85"/>
        <end position="108"/>
    </location>
</feature>
<gene>
    <name evidence="9" type="ORF">F4695_004432</name>
</gene>
<dbReference type="PANTHER" id="PTHR11552:SF147">
    <property type="entry name" value="CHOLINE DEHYDROGENASE, MITOCHONDRIAL"/>
    <property type="match status" value="1"/>
</dbReference>
<dbReference type="RefSeq" id="WP_184656049.1">
    <property type="nucleotide sequence ID" value="NZ_JACHBU010000015.1"/>
</dbReference>
<dbReference type="InterPro" id="IPR036188">
    <property type="entry name" value="FAD/NAD-bd_sf"/>
</dbReference>
<dbReference type="Pfam" id="PF00732">
    <property type="entry name" value="GMC_oxred_N"/>
    <property type="match status" value="1"/>
</dbReference>
<comment type="similarity">
    <text evidence="2 6">Belongs to the GMC oxidoreductase family.</text>
</comment>